<reference evidence="1" key="1">
    <citation type="journal article" date="2012" name="PLoS ONE">
        <title>Gene sets for utilization of primary and secondary nutrition supplies in the distal gut of endangered iberian lynx.</title>
        <authorList>
            <person name="Alcaide M."/>
            <person name="Messina E."/>
            <person name="Richter M."/>
            <person name="Bargiela R."/>
            <person name="Peplies J."/>
            <person name="Huws S.A."/>
            <person name="Newbold C.J."/>
            <person name="Golyshin P.N."/>
            <person name="Simon M.A."/>
            <person name="Lopez G."/>
            <person name="Yakimov M.M."/>
            <person name="Ferrer M."/>
        </authorList>
    </citation>
    <scope>NUCLEOTIDE SEQUENCE</scope>
</reference>
<gene>
    <name evidence="1" type="ORF">EVA_08904</name>
</gene>
<organism evidence="1">
    <name type="scientific">gut metagenome</name>
    <dbReference type="NCBI Taxonomy" id="749906"/>
    <lineage>
        <taxon>unclassified sequences</taxon>
        <taxon>metagenomes</taxon>
        <taxon>organismal metagenomes</taxon>
    </lineage>
</organism>
<dbReference type="Pfam" id="PF13440">
    <property type="entry name" value="Polysacc_synt_3"/>
    <property type="match status" value="1"/>
</dbReference>
<comment type="caution">
    <text evidence="1">The sequence shown here is derived from an EMBL/GenBank/DDBJ whole genome shotgun (WGS) entry which is preliminary data.</text>
</comment>
<accession>J9G6W4</accession>
<dbReference type="AlphaFoldDB" id="J9G6W4"/>
<dbReference type="EMBL" id="AMCI01002334">
    <property type="protein sequence ID" value="EJX02997.1"/>
    <property type="molecule type" value="Genomic_DNA"/>
</dbReference>
<evidence type="ECO:0000313" key="1">
    <source>
        <dbReference type="EMBL" id="EJX02997.1"/>
    </source>
</evidence>
<proteinExistence type="predicted"/>
<name>J9G6W4_9ZZZZ</name>
<protein>
    <submittedName>
        <fullName evidence="1">Polysaccharide biosynthesis protein</fullName>
    </submittedName>
</protein>
<sequence length="90" mass="9315">MASNNTLRESTAKGFFWGALSNGTQQVVTMLIGIIMARTLSASDYGMVAMLSVFSILAGNLQESGFTSALCVKKAPVTKTTTPCSGSASS</sequence>